<dbReference type="GO" id="GO:0015074">
    <property type="term" value="P:DNA integration"/>
    <property type="evidence" value="ECO:0007669"/>
    <property type="project" value="InterPro"/>
</dbReference>
<evidence type="ECO:0000313" key="3">
    <source>
        <dbReference type="EMBL" id="GBN67396.1"/>
    </source>
</evidence>
<dbReference type="InterPro" id="IPR001584">
    <property type="entry name" value="Integrase_cat-core"/>
</dbReference>
<feature type="compositionally biased region" description="Polar residues" evidence="1">
    <location>
        <begin position="339"/>
        <end position="348"/>
    </location>
</feature>
<accession>A0A4Y2QVY0</accession>
<dbReference type="EMBL" id="BGPR01014949">
    <property type="protein sequence ID" value="GBN67396.1"/>
    <property type="molecule type" value="Genomic_DNA"/>
</dbReference>
<protein>
    <submittedName>
        <fullName evidence="3">KRAB-A domain-containing protein 2</fullName>
    </submittedName>
</protein>
<dbReference type="OrthoDB" id="6507653at2759"/>
<gene>
    <name evidence="3" type="primary">KRBA2_5</name>
    <name evidence="3" type="ORF">AVEN_141788_1</name>
</gene>
<evidence type="ECO:0000259" key="2">
    <source>
        <dbReference type="PROSITE" id="PS50994"/>
    </source>
</evidence>
<comment type="caution">
    <text evidence="3">The sequence shown here is derived from an EMBL/GenBank/DDBJ whole genome shotgun (WGS) entry which is preliminary data.</text>
</comment>
<keyword evidence="4" id="KW-1185">Reference proteome</keyword>
<dbReference type="AlphaFoldDB" id="A0A4Y2QVY0"/>
<proteinExistence type="predicted"/>
<evidence type="ECO:0000256" key="1">
    <source>
        <dbReference type="SAM" id="MobiDB-lite"/>
    </source>
</evidence>
<name>A0A4Y2QVY0_ARAVE</name>
<dbReference type="PANTHER" id="PTHR37984:SF5">
    <property type="entry name" value="PROTEIN NYNRIN-LIKE"/>
    <property type="match status" value="1"/>
</dbReference>
<dbReference type="SUPFAM" id="SSF53098">
    <property type="entry name" value="Ribonuclease H-like"/>
    <property type="match status" value="1"/>
</dbReference>
<dbReference type="Gene3D" id="3.30.420.10">
    <property type="entry name" value="Ribonuclease H-like superfamily/Ribonuclease H"/>
    <property type="match status" value="1"/>
</dbReference>
<feature type="domain" description="Integrase catalytic" evidence="2">
    <location>
        <begin position="138"/>
        <end position="304"/>
    </location>
</feature>
<dbReference type="GO" id="GO:0003676">
    <property type="term" value="F:nucleic acid binding"/>
    <property type="evidence" value="ECO:0007669"/>
    <property type="project" value="InterPro"/>
</dbReference>
<dbReference type="InterPro" id="IPR050951">
    <property type="entry name" value="Retrovirus_Pol_polyprotein"/>
</dbReference>
<dbReference type="PROSITE" id="PS50994">
    <property type="entry name" value="INTEGRASE"/>
    <property type="match status" value="1"/>
</dbReference>
<organism evidence="3 4">
    <name type="scientific">Araneus ventricosus</name>
    <name type="common">Orbweaver spider</name>
    <name type="synonym">Epeira ventricosa</name>
    <dbReference type="NCBI Taxonomy" id="182803"/>
    <lineage>
        <taxon>Eukaryota</taxon>
        <taxon>Metazoa</taxon>
        <taxon>Ecdysozoa</taxon>
        <taxon>Arthropoda</taxon>
        <taxon>Chelicerata</taxon>
        <taxon>Arachnida</taxon>
        <taxon>Araneae</taxon>
        <taxon>Araneomorphae</taxon>
        <taxon>Entelegynae</taxon>
        <taxon>Araneoidea</taxon>
        <taxon>Araneidae</taxon>
        <taxon>Araneus</taxon>
    </lineage>
</organism>
<sequence>MVLFFFEKLNALIASKREDSCFYFSQEKYSKILSEVISAKTSLDYRRLRRFDVLKINDEEKLIVPLKPGETNVTNYVTNDELFSILSETHTRIGHGGRTHMLKDLQVKYKNITYEVVMLYLNLCKQCQMKHSASKKGTVVKPMVNSELNSRFKVDLVDLQSHRDGEYKFIMVHQDHLTKFVQLRPLKTKTAEEVAYHLLQIFLTFGAPAILHSDNDREFNNQVISELCAMWKDVKIVHGKPRHSQTQGSVERANQDTQNMLTAWMNDNDTNKWSDGLPFIQFSKNTTYHEGIRQSPYEAMFGIKPKRGIASSFFPGEQIANIETEEQLEETIGRERESPTSSNENVTNLKKKFPPPQIGDTVRIQVPDVDRGRTDGRKVLAVVVGIEDSDFYKLANKNGTLKQLYTRNQFVTCKEKLLSIDEISSQEMSLREAAAANSRSGGQGYTRCQCKRKCSTTKCNCKSKGLLCNSKCHKSLSCCNK</sequence>
<dbReference type="PANTHER" id="PTHR37984">
    <property type="entry name" value="PROTEIN CBG26694"/>
    <property type="match status" value="1"/>
</dbReference>
<feature type="region of interest" description="Disordered" evidence="1">
    <location>
        <begin position="330"/>
        <end position="359"/>
    </location>
</feature>
<dbReference type="InterPro" id="IPR036397">
    <property type="entry name" value="RNaseH_sf"/>
</dbReference>
<reference evidence="3 4" key="1">
    <citation type="journal article" date="2019" name="Sci. Rep.">
        <title>Orb-weaving spider Araneus ventricosus genome elucidates the spidroin gene catalogue.</title>
        <authorList>
            <person name="Kono N."/>
            <person name="Nakamura H."/>
            <person name="Ohtoshi R."/>
            <person name="Moran D.A.P."/>
            <person name="Shinohara A."/>
            <person name="Yoshida Y."/>
            <person name="Fujiwara M."/>
            <person name="Mori M."/>
            <person name="Tomita M."/>
            <person name="Arakawa K."/>
        </authorList>
    </citation>
    <scope>NUCLEOTIDE SEQUENCE [LARGE SCALE GENOMIC DNA]</scope>
</reference>
<dbReference type="InterPro" id="IPR012337">
    <property type="entry name" value="RNaseH-like_sf"/>
</dbReference>
<dbReference type="Proteomes" id="UP000499080">
    <property type="component" value="Unassembled WGS sequence"/>
</dbReference>
<evidence type="ECO:0000313" key="4">
    <source>
        <dbReference type="Proteomes" id="UP000499080"/>
    </source>
</evidence>